<sequence>MTALMDALQSVMQVFPDAEDLRAGNPGGGIPIISDPPATAPPELARFGGRIFGFLKVVSGVVGACMMAAAWIKVMWGKSSRQHMAAEGMSHAGWVLVGLGGVLLTIPIVDFVANWS</sequence>
<feature type="transmembrane region" description="Helical" evidence="1">
    <location>
        <begin position="93"/>
        <end position="113"/>
    </location>
</feature>
<evidence type="ECO:0000313" key="3">
    <source>
        <dbReference type="Proteomes" id="UP001500064"/>
    </source>
</evidence>
<feature type="transmembrane region" description="Helical" evidence="1">
    <location>
        <begin position="51"/>
        <end position="72"/>
    </location>
</feature>
<dbReference type="RefSeq" id="WP_346101318.1">
    <property type="nucleotide sequence ID" value="NZ_BAAAMU010000003.1"/>
</dbReference>
<proteinExistence type="predicted"/>
<protein>
    <recommendedName>
        <fullName evidence="4">Conjugal transfer protein TrbC</fullName>
    </recommendedName>
</protein>
<reference evidence="2 3" key="1">
    <citation type="journal article" date="2019" name="Int. J. Syst. Evol. Microbiol.">
        <title>The Global Catalogue of Microorganisms (GCM) 10K type strain sequencing project: providing services to taxonomists for standard genome sequencing and annotation.</title>
        <authorList>
            <consortium name="The Broad Institute Genomics Platform"/>
            <consortium name="The Broad Institute Genome Sequencing Center for Infectious Disease"/>
            <person name="Wu L."/>
            <person name="Ma J."/>
        </authorList>
    </citation>
    <scope>NUCLEOTIDE SEQUENCE [LARGE SCALE GENOMIC DNA]</scope>
    <source>
        <strain evidence="2 3">JCM 13929</strain>
    </source>
</reference>
<evidence type="ECO:0000313" key="2">
    <source>
        <dbReference type="EMBL" id="GAA1612925.1"/>
    </source>
</evidence>
<comment type="caution">
    <text evidence="2">The sequence shown here is derived from an EMBL/GenBank/DDBJ whole genome shotgun (WGS) entry which is preliminary data.</text>
</comment>
<keyword evidence="1" id="KW-0472">Membrane</keyword>
<accession>A0ABN2EQ69</accession>
<evidence type="ECO:0000256" key="1">
    <source>
        <dbReference type="SAM" id="Phobius"/>
    </source>
</evidence>
<gene>
    <name evidence="2" type="ORF">GCM10009733_006210</name>
</gene>
<dbReference type="Proteomes" id="UP001500064">
    <property type="component" value="Unassembled WGS sequence"/>
</dbReference>
<keyword evidence="1" id="KW-0812">Transmembrane</keyword>
<evidence type="ECO:0008006" key="4">
    <source>
        <dbReference type="Google" id="ProtNLM"/>
    </source>
</evidence>
<keyword evidence="1" id="KW-1133">Transmembrane helix</keyword>
<keyword evidence="3" id="KW-1185">Reference proteome</keyword>
<name>A0ABN2EQ69_9ACTN</name>
<dbReference type="EMBL" id="BAAAMU010000003">
    <property type="protein sequence ID" value="GAA1612925.1"/>
    <property type="molecule type" value="Genomic_DNA"/>
</dbReference>
<organism evidence="2 3">
    <name type="scientific">Nonomuraea maheshkhaliensis</name>
    <dbReference type="NCBI Taxonomy" id="419590"/>
    <lineage>
        <taxon>Bacteria</taxon>
        <taxon>Bacillati</taxon>
        <taxon>Actinomycetota</taxon>
        <taxon>Actinomycetes</taxon>
        <taxon>Streptosporangiales</taxon>
        <taxon>Streptosporangiaceae</taxon>
        <taxon>Nonomuraea</taxon>
    </lineage>
</organism>